<evidence type="ECO:0000259" key="5">
    <source>
        <dbReference type="Pfam" id="PF01575"/>
    </source>
</evidence>
<protein>
    <submittedName>
        <fullName evidence="7">Peroxisomal multifunctional enzyme type 2</fullName>
    </submittedName>
</protein>
<keyword evidence="4" id="KW-0456">Lyase</keyword>
<name>A0AAW0C0L1_9AGAR</name>
<feature type="domain" description="MaoC-like" evidence="5">
    <location>
        <begin position="170"/>
        <end position="277"/>
    </location>
</feature>
<organism evidence="7 8">
    <name type="scientific">Favolaschia claudopus</name>
    <dbReference type="NCBI Taxonomy" id="2862362"/>
    <lineage>
        <taxon>Eukaryota</taxon>
        <taxon>Fungi</taxon>
        <taxon>Dikarya</taxon>
        <taxon>Basidiomycota</taxon>
        <taxon>Agaricomycotina</taxon>
        <taxon>Agaricomycetes</taxon>
        <taxon>Agaricomycetidae</taxon>
        <taxon>Agaricales</taxon>
        <taxon>Marasmiineae</taxon>
        <taxon>Mycenaceae</taxon>
        <taxon>Favolaschia</taxon>
    </lineage>
</organism>
<keyword evidence="8" id="KW-1185">Reference proteome</keyword>
<dbReference type="GO" id="GO:0003857">
    <property type="term" value="F:(3S)-3-hydroxyacyl-CoA dehydrogenase (NAD+) activity"/>
    <property type="evidence" value="ECO:0007669"/>
    <property type="project" value="TreeGrafter"/>
</dbReference>
<dbReference type="GO" id="GO:0005777">
    <property type="term" value="C:peroxisome"/>
    <property type="evidence" value="ECO:0007669"/>
    <property type="project" value="UniProtKB-SubCell"/>
</dbReference>
<accession>A0AAW0C0L1</accession>
<evidence type="ECO:0000313" key="7">
    <source>
        <dbReference type="EMBL" id="KAK7033072.1"/>
    </source>
</evidence>
<dbReference type="FunFam" id="3.10.129.10:FF:000013">
    <property type="entry name" value="Peroxisomal multifunctional enzyme type 2"/>
    <property type="match status" value="1"/>
</dbReference>
<gene>
    <name evidence="7" type="ORF">R3P38DRAFT_2920518</name>
</gene>
<dbReference type="PANTHER" id="PTHR13078:SF56">
    <property type="entry name" value="PEROXISOMAL MULTIFUNCTIONAL ENZYME TYPE 2"/>
    <property type="match status" value="1"/>
</dbReference>
<dbReference type="Pfam" id="PF01575">
    <property type="entry name" value="MaoC_dehydratas"/>
    <property type="match status" value="1"/>
</dbReference>
<comment type="similarity">
    <text evidence="2">Belongs to the short-chain dehydrogenases/reductases (SDR) family.</text>
</comment>
<feature type="domain" description="Peroxisomal multifunctional enzyme type 2-like N-terminal" evidence="6">
    <location>
        <begin position="23"/>
        <end position="148"/>
    </location>
</feature>
<dbReference type="EMBL" id="JAWWNJ010000023">
    <property type="protein sequence ID" value="KAK7033072.1"/>
    <property type="molecule type" value="Genomic_DNA"/>
</dbReference>
<sequence>MASSQDSALVAEAKKTRNEPVTYNYTEERDIILYNLGIGATETDLQWVYEGDDEFSPIPTFGVIPQFPASMAVPLDWLPDYNPAKLLHGEQFLSIKAPIPTSGQLVSTAKLLEVLDKGKAAAVTIVVETRDTSGQLVTENQSTFFIRGSGGFGGPRAGADRGAATAENAVPKRAPDAVVEEKTTPSQAALYRLSGDWNPLHILPEFAAIGGFNKPILHGLCSMGFSGKHVFQKFGAYKDIKVRFAGVVYPGETLVTEMWKEGHKVIFTTKVKERDSIVLGSAGATLIDDADKAKL</sequence>
<evidence type="ECO:0000256" key="3">
    <source>
        <dbReference type="ARBA" id="ARBA00023140"/>
    </source>
</evidence>
<dbReference type="GO" id="GO:0044594">
    <property type="term" value="F:17-beta-hydroxysteroid dehydrogenase (NAD+) activity"/>
    <property type="evidence" value="ECO:0007669"/>
    <property type="project" value="TreeGrafter"/>
</dbReference>
<evidence type="ECO:0000313" key="8">
    <source>
        <dbReference type="Proteomes" id="UP001362999"/>
    </source>
</evidence>
<evidence type="ECO:0000256" key="4">
    <source>
        <dbReference type="ARBA" id="ARBA00023239"/>
    </source>
</evidence>
<comment type="subcellular location">
    <subcellularLocation>
        <location evidence="1">Peroxisome</location>
    </subcellularLocation>
</comment>
<dbReference type="Pfam" id="PF22622">
    <property type="entry name" value="MFE-2_hydrat-2_N"/>
    <property type="match status" value="1"/>
</dbReference>
<dbReference type="GO" id="GO:0006635">
    <property type="term" value="P:fatty acid beta-oxidation"/>
    <property type="evidence" value="ECO:0007669"/>
    <property type="project" value="TreeGrafter"/>
</dbReference>
<evidence type="ECO:0000259" key="6">
    <source>
        <dbReference type="Pfam" id="PF22622"/>
    </source>
</evidence>
<dbReference type="PANTHER" id="PTHR13078">
    <property type="entry name" value="PEROXISOMAL MULTIFUNCTIONAL ENZYME TYPE 2-RELATED"/>
    <property type="match status" value="1"/>
</dbReference>
<proteinExistence type="inferred from homology"/>
<reference evidence="7 8" key="1">
    <citation type="journal article" date="2024" name="J Genomics">
        <title>Draft genome sequencing and assembly of Favolaschia claudopus CIRM-BRFM 2984 isolated from oak limbs.</title>
        <authorList>
            <person name="Navarro D."/>
            <person name="Drula E."/>
            <person name="Chaduli D."/>
            <person name="Cazenave R."/>
            <person name="Ahrendt S."/>
            <person name="Wang J."/>
            <person name="Lipzen A."/>
            <person name="Daum C."/>
            <person name="Barry K."/>
            <person name="Grigoriev I.V."/>
            <person name="Favel A."/>
            <person name="Rosso M.N."/>
            <person name="Martin F."/>
        </authorList>
    </citation>
    <scope>NUCLEOTIDE SEQUENCE [LARGE SCALE GENOMIC DNA]</scope>
    <source>
        <strain evidence="7 8">CIRM-BRFM 2984</strain>
    </source>
</reference>
<dbReference type="GO" id="GO:0004300">
    <property type="term" value="F:enoyl-CoA hydratase activity"/>
    <property type="evidence" value="ECO:0007669"/>
    <property type="project" value="TreeGrafter"/>
</dbReference>
<dbReference type="InterPro" id="IPR054357">
    <property type="entry name" value="MFE-2_N"/>
</dbReference>
<evidence type="ECO:0000256" key="2">
    <source>
        <dbReference type="ARBA" id="ARBA00006484"/>
    </source>
</evidence>
<dbReference type="Proteomes" id="UP001362999">
    <property type="component" value="Unassembled WGS sequence"/>
</dbReference>
<comment type="caution">
    <text evidence="7">The sequence shown here is derived from an EMBL/GenBank/DDBJ whole genome shotgun (WGS) entry which is preliminary data.</text>
</comment>
<evidence type="ECO:0000256" key="1">
    <source>
        <dbReference type="ARBA" id="ARBA00004275"/>
    </source>
</evidence>
<dbReference type="CDD" id="cd03448">
    <property type="entry name" value="HDE_HSD"/>
    <property type="match status" value="1"/>
</dbReference>
<keyword evidence="3" id="KW-0576">Peroxisome</keyword>
<dbReference type="InterPro" id="IPR029069">
    <property type="entry name" value="HotDog_dom_sf"/>
</dbReference>
<dbReference type="InterPro" id="IPR002539">
    <property type="entry name" value="MaoC-like_dom"/>
</dbReference>
<dbReference type="AlphaFoldDB" id="A0AAW0C0L1"/>
<dbReference type="Gene3D" id="3.10.129.10">
    <property type="entry name" value="Hotdog Thioesterase"/>
    <property type="match status" value="1"/>
</dbReference>
<dbReference type="SUPFAM" id="SSF54637">
    <property type="entry name" value="Thioesterase/thiol ester dehydrase-isomerase"/>
    <property type="match status" value="2"/>
</dbReference>